<dbReference type="PATRIC" id="fig|999408.3.peg.5864"/>
<dbReference type="Pfam" id="PF25881">
    <property type="entry name" value="HH_YBHG"/>
    <property type="match status" value="1"/>
</dbReference>
<evidence type="ECO:0000259" key="4">
    <source>
        <dbReference type="Pfam" id="PF25881"/>
    </source>
</evidence>
<feature type="coiled-coil region" evidence="3">
    <location>
        <begin position="87"/>
        <end position="154"/>
    </location>
</feature>
<dbReference type="PANTHER" id="PTHR32347:SF23">
    <property type="entry name" value="BLL5650 PROTEIN"/>
    <property type="match status" value="1"/>
</dbReference>
<comment type="caution">
    <text evidence="5">The sequence shown here is derived from an EMBL/GenBank/DDBJ whole genome shotgun (WGS) entry which is preliminary data.</text>
</comment>
<evidence type="ECO:0000256" key="3">
    <source>
        <dbReference type="SAM" id="Coils"/>
    </source>
</evidence>
<dbReference type="HOGENOM" id="CLU_018816_6_1_9"/>
<dbReference type="GO" id="GO:0030313">
    <property type="term" value="C:cell envelope"/>
    <property type="evidence" value="ECO:0007669"/>
    <property type="project" value="UniProtKB-SubCell"/>
</dbReference>
<reference evidence="5 6" key="1">
    <citation type="submission" date="2013-01" db="EMBL/GenBank/DDBJ databases">
        <title>The Genome Sequence of Clostridium clostridioforme 90A8.</title>
        <authorList>
            <consortium name="The Broad Institute Genome Sequencing Platform"/>
            <person name="Earl A."/>
            <person name="Ward D."/>
            <person name="Feldgarden M."/>
            <person name="Gevers D."/>
            <person name="Courvalin P."/>
            <person name="Lambert T."/>
            <person name="Walker B."/>
            <person name="Young S.K."/>
            <person name="Zeng Q."/>
            <person name="Gargeya S."/>
            <person name="Fitzgerald M."/>
            <person name="Haas B."/>
            <person name="Abouelleil A."/>
            <person name="Alvarado L."/>
            <person name="Arachchi H.M."/>
            <person name="Berlin A.M."/>
            <person name="Chapman S.B."/>
            <person name="Dewar J."/>
            <person name="Goldberg J."/>
            <person name="Griggs A."/>
            <person name="Gujja S."/>
            <person name="Hansen M."/>
            <person name="Howarth C."/>
            <person name="Imamovic A."/>
            <person name="Larimer J."/>
            <person name="McCowan C."/>
            <person name="Murphy C."/>
            <person name="Neiman D."/>
            <person name="Pearson M."/>
            <person name="Priest M."/>
            <person name="Roberts A."/>
            <person name="Saif S."/>
            <person name="Shea T."/>
            <person name="Sisk P."/>
            <person name="Sykes S."/>
            <person name="Wortman J."/>
            <person name="Nusbaum C."/>
            <person name="Birren B."/>
        </authorList>
    </citation>
    <scope>NUCLEOTIDE SEQUENCE [LARGE SCALE GENOMIC DNA]</scope>
    <source>
        <strain evidence="5 6">90A8</strain>
    </source>
</reference>
<dbReference type="InterPro" id="IPR059052">
    <property type="entry name" value="HH_YbhG-like"/>
</dbReference>
<organism evidence="5 6">
    <name type="scientific">[Clostridium] clostridioforme 90A8</name>
    <dbReference type="NCBI Taxonomy" id="999408"/>
    <lineage>
        <taxon>Bacteria</taxon>
        <taxon>Bacillati</taxon>
        <taxon>Bacillota</taxon>
        <taxon>Clostridia</taxon>
        <taxon>Lachnospirales</taxon>
        <taxon>Lachnospiraceae</taxon>
        <taxon>Enterocloster</taxon>
    </lineage>
</organism>
<gene>
    <name evidence="5" type="ORF">HMPREF1090_05462</name>
</gene>
<evidence type="ECO:0000313" key="6">
    <source>
        <dbReference type="Proteomes" id="UP000013085"/>
    </source>
</evidence>
<dbReference type="AlphaFoldDB" id="A0A0E2H323"/>
<dbReference type="GeneID" id="57964024"/>
<dbReference type="SUPFAM" id="SSF111369">
    <property type="entry name" value="HlyD-like secretion proteins"/>
    <property type="match status" value="3"/>
</dbReference>
<dbReference type="InterPro" id="IPR050465">
    <property type="entry name" value="UPF0194_transport"/>
</dbReference>
<evidence type="ECO:0000256" key="1">
    <source>
        <dbReference type="ARBA" id="ARBA00004196"/>
    </source>
</evidence>
<dbReference type="PANTHER" id="PTHR32347">
    <property type="entry name" value="EFFLUX SYSTEM COMPONENT YKNX-RELATED"/>
    <property type="match status" value="1"/>
</dbReference>
<evidence type="ECO:0000256" key="2">
    <source>
        <dbReference type="ARBA" id="ARBA00023054"/>
    </source>
</evidence>
<comment type="subcellular location">
    <subcellularLocation>
        <location evidence="1">Cell envelope</location>
    </subcellularLocation>
</comment>
<keyword evidence="2 3" id="KW-0175">Coiled coil</keyword>
<accession>A0A0E2H323</accession>
<name>A0A0E2H323_9FIRM</name>
<dbReference type="Gene3D" id="1.10.287.470">
    <property type="entry name" value="Helix hairpin bin"/>
    <property type="match status" value="2"/>
</dbReference>
<sequence length="354" mass="37755">MKLAKSKKKNIVAAAAVILCAIVLVLIFGHVTGDDLLFKNKKNLVVQSYVTMDESNINALTGGQIKDVLVEEGDLVTKGQELVRLDSDTLMAQREQAQAALAQAQASCQSLLNGATEEQMKQLQLAVQIAQANLENAQAAYTRMEADYERTLALVPAGAVSQSSVDGQKAALASAKAALDSSRSNLEISRSKLSEAQNGATPEQIAQAQAGVDQAKAALKQIDTTLDKCVLTSPVDGLVTTVNVKAGDVVSSGLPSVVVADIYTPYITCDVDEMKLPRVKLDQEVDISLAALGKDTYKGKVVRINKEADFATKKASNEADWDILTYGIKVTFDDLAGLQDELRSGMTAYVDFGK</sequence>
<dbReference type="Gene3D" id="2.40.30.170">
    <property type="match status" value="1"/>
</dbReference>
<protein>
    <recommendedName>
        <fullName evidence="4">YbhG-like alpha-helical hairpin domain-containing protein</fullName>
    </recommendedName>
</protein>
<proteinExistence type="predicted"/>
<feature type="domain" description="YbhG-like alpha-helical hairpin" evidence="4">
    <location>
        <begin position="88"/>
        <end position="227"/>
    </location>
</feature>
<evidence type="ECO:0000313" key="5">
    <source>
        <dbReference type="EMBL" id="ENZ06659.1"/>
    </source>
</evidence>
<dbReference type="Gene3D" id="2.40.50.100">
    <property type="match status" value="2"/>
</dbReference>
<dbReference type="EMBL" id="AGYR01000075">
    <property type="protein sequence ID" value="ENZ06659.1"/>
    <property type="molecule type" value="Genomic_DNA"/>
</dbReference>
<dbReference type="Proteomes" id="UP000013085">
    <property type="component" value="Unassembled WGS sequence"/>
</dbReference>
<dbReference type="RefSeq" id="WP_002594834.1">
    <property type="nucleotide sequence ID" value="NZ_KB850996.1"/>
</dbReference>